<gene>
    <name evidence="1" type="ORF">KC660_00060</name>
</gene>
<evidence type="ECO:0000313" key="1">
    <source>
        <dbReference type="EMBL" id="MCA9381785.1"/>
    </source>
</evidence>
<reference evidence="1" key="1">
    <citation type="submission" date="2020-04" db="EMBL/GenBank/DDBJ databases">
        <authorList>
            <person name="Zhang T."/>
        </authorList>
    </citation>
    <scope>NUCLEOTIDE SEQUENCE</scope>
    <source>
        <strain evidence="1">HKST-UBA10</strain>
    </source>
</reference>
<protein>
    <submittedName>
        <fullName evidence="1">Uncharacterized protein</fullName>
    </submittedName>
</protein>
<accession>A0A955L2M7</accession>
<proteinExistence type="predicted"/>
<dbReference type="Proteomes" id="UP000782843">
    <property type="component" value="Unassembled WGS sequence"/>
</dbReference>
<sequence>SLESIAEPGCPRLKFIKNRFEESTNRSPLLYTLGCLLKLNMLESQRKNGGIRAINWFRAAGIVLSAPFFLTGDNVQVKYTHFNNQTGATEEGYRTRHNDRGTLR</sequence>
<evidence type="ECO:0000313" key="2">
    <source>
        <dbReference type="Proteomes" id="UP000782843"/>
    </source>
</evidence>
<feature type="non-terminal residue" evidence="1">
    <location>
        <position position="1"/>
    </location>
</feature>
<dbReference type="AlphaFoldDB" id="A0A955L2M7"/>
<name>A0A955L2M7_9BACT</name>
<organism evidence="1 2">
    <name type="scientific">Candidatus Dojkabacteria bacterium</name>
    <dbReference type="NCBI Taxonomy" id="2099670"/>
    <lineage>
        <taxon>Bacteria</taxon>
        <taxon>Candidatus Dojkabacteria</taxon>
    </lineage>
</organism>
<dbReference type="EMBL" id="JAGQLG010000003">
    <property type="protein sequence ID" value="MCA9381785.1"/>
    <property type="molecule type" value="Genomic_DNA"/>
</dbReference>
<comment type="caution">
    <text evidence="1">The sequence shown here is derived from an EMBL/GenBank/DDBJ whole genome shotgun (WGS) entry which is preliminary data.</text>
</comment>
<reference evidence="1" key="2">
    <citation type="journal article" date="2021" name="Microbiome">
        <title>Successional dynamics and alternative stable states in a saline activated sludge microbial community over 9 years.</title>
        <authorList>
            <person name="Wang Y."/>
            <person name="Ye J."/>
            <person name="Ju F."/>
            <person name="Liu L."/>
            <person name="Boyd J.A."/>
            <person name="Deng Y."/>
            <person name="Parks D.H."/>
            <person name="Jiang X."/>
            <person name="Yin X."/>
            <person name="Woodcroft B.J."/>
            <person name="Tyson G.W."/>
            <person name="Hugenholtz P."/>
            <person name="Polz M.F."/>
            <person name="Zhang T."/>
        </authorList>
    </citation>
    <scope>NUCLEOTIDE SEQUENCE</scope>
    <source>
        <strain evidence="1">HKST-UBA10</strain>
    </source>
</reference>